<dbReference type="Pfam" id="PF00535">
    <property type="entry name" value="Glycos_transf_2"/>
    <property type="match status" value="1"/>
</dbReference>
<keyword evidence="4 13" id="KW-0808">Transferase</keyword>
<reference evidence="13 15" key="1">
    <citation type="submission" date="2018-06" db="EMBL/GenBank/DDBJ databases">
        <authorList>
            <consortium name="Pathogen Informatics"/>
            <person name="Doyle S."/>
        </authorList>
    </citation>
    <scope>NUCLEOTIDE SEQUENCE [LARGE SCALE GENOMIC DNA]</scope>
    <source>
        <strain evidence="13 15">NCTC13830</strain>
    </source>
</reference>
<comment type="function">
    <text evidence="7">Catalyzes the glycosylation of 4,4'-diaponeurosporenoate, i.e. the esterification of glucose at the C1'' position with the carboxyl group of 4,4'-diaponeurosporenic acid, to form glycosyl-4,4'-diaponeurosporenoate. This is a step in the biosynthesis of staphyloxanthin, an orange pigment present in most staphylococci strains.</text>
</comment>
<keyword evidence="2" id="KW-1003">Cell membrane</keyword>
<dbReference type="Gene3D" id="3.90.550.10">
    <property type="entry name" value="Spore Coat Polysaccharide Biosynthesis Protein SpsA, Chain A"/>
    <property type="match status" value="1"/>
</dbReference>
<dbReference type="GO" id="GO:0005886">
    <property type="term" value="C:plasma membrane"/>
    <property type="evidence" value="ECO:0007669"/>
    <property type="project" value="UniProtKB-SubCell"/>
</dbReference>
<feature type="domain" description="Glycosyltransferase 2-like" evidence="12">
    <location>
        <begin position="44"/>
        <end position="165"/>
    </location>
</feature>
<reference evidence="14 16" key="2">
    <citation type="submission" date="2019-04" db="EMBL/GenBank/DDBJ databases">
        <title>Genomic characterization of Staphylococcus petrasii strains.</title>
        <authorList>
            <person name="Vrbovska V."/>
            <person name="Kovarovic V."/>
            <person name="Maslanova I."/>
            <person name="Indrakova A."/>
            <person name="Petras P."/>
            <person name="Sedo O."/>
            <person name="Svec P."/>
            <person name="Fisarova L."/>
            <person name="Sedlacek I."/>
            <person name="Doskar J."/>
            <person name="Pantucek R."/>
        </authorList>
    </citation>
    <scope>NUCLEOTIDE SEQUENCE [LARGE SCALE GENOMIC DNA]</scope>
    <source>
        <strain evidence="14 16">P5404</strain>
    </source>
</reference>
<comment type="pathway">
    <text evidence="8">Carotenoid biosynthesis; staphyloxanthin biosynthesis; staphyloxanthin from farnesyl diphosphate: step 4/5.</text>
</comment>
<feature type="transmembrane region" description="Helical" evidence="11">
    <location>
        <begin position="330"/>
        <end position="353"/>
    </location>
</feature>
<dbReference type="PANTHER" id="PTHR43646:SF2">
    <property type="entry name" value="GLYCOSYLTRANSFERASE 2-LIKE DOMAIN-CONTAINING PROTEIN"/>
    <property type="match status" value="1"/>
</dbReference>
<feature type="transmembrane region" description="Helical" evidence="11">
    <location>
        <begin position="280"/>
        <end position="303"/>
    </location>
</feature>
<evidence type="ECO:0000313" key="15">
    <source>
        <dbReference type="Proteomes" id="UP000254047"/>
    </source>
</evidence>
<evidence type="ECO:0000256" key="6">
    <source>
        <dbReference type="ARBA" id="ARBA00023136"/>
    </source>
</evidence>
<dbReference type="Proteomes" id="UP000297598">
    <property type="component" value="Unassembled WGS sequence"/>
</dbReference>
<keyword evidence="11" id="KW-0812">Transmembrane</keyword>
<dbReference type="InterPro" id="IPR001173">
    <property type="entry name" value="Glyco_trans_2-like"/>
</dbReference>
<dbReference type="CDD" id="cd00761">
    <property type="entry name" value="Glyco_tranf_GTA_type"/>
    <property type="match status" value="1"/>
</dbReference>
<accession>A0A380FXG0</accession>
<evidence type="ECO:0000256" key="1">
    <source>
        <dbReference type="ARBA" id="ARBA00004236"/>
    </source>
</evidence>
<dbReference type="InterPro" id="IPR029044">
    <property type="entry name" value="Nucleotide-diphossugar_trans"/>
</dbReference>
<evidence type="ECO:0000313" key="16">
    <source>
        <dbReference type="Proteomes" id="UP000297598"/>
    </source>
</evidence>
<keyword evidence="6 11" id="KW-0472">Membrane</keyword>
<evidence type="ECO:0000256" key="8">
    <source>
        <dbReference type="ARBA" id="ARBA00037904"/>
    </source>
</evidence>
<name>A0A380FXG0_9STAP</name>
<gene>
    <name evidence="13" type="primary">crtQ</name>
    <name evidence="14" type="ORF">BJR09_04470</name>
    <name evidence="13" type="ORF">NCTC13830_00460</name>
</gene>
<evidence type="ECO:0000256" key="3">
    <source>
        <dbReference type="ARBA" id="ARBA00022676"/>
    </source>
</evidence>
<protein>
    <recommendedName>
        <fullName evidence="10">4,4'-diaponeurosporenoate glycosyltransferase</fullName>
    </recommendedName>
</protein>
<dbReference type="OrthoDB" id="9806525at2"/>
<dbReference type="RefSeq" id="WP_103298106.1">
    <property type="nucleotide sequence ID" value="NZ_PPQT01000059.1"/>
</dbReference>
<dbReference type="PANTHER" id="PTHR43646">
    <property type="entry name" value="GLYCOSYLTRANSFERASE"/>
    <property type="match status" value="1"/>
</dbReference>
<dbReference type="AlphaFoldDB" id="A0A380FXG0"/>
<evidence type="ECO:0000256" key="10">
    <source>
        <dbReference type="ARBA" id="ARBA00040345"/>
    </source>
</evidence>
<evidence type="ECO:0000313" key="14">
    <source>
        <dbReference type="EMBL" id="TGE18189.1"/>
    </source>
</evidence>
<evidence type="ECO:0000256" key="9">
    <source>
        <dbReference type="ARBA" id="ARBA00038120"/>
    </source>
</evidence>
<dbReference type="GO" id="GO:0016117">
    <property type="term" value="P:carotenoid biosynthetic process"/>
    <property type="evidence" value="ECO:0007669"/>
    <property type="project" value="UniProtKB-KW"/>
</dbReference>
<evidence type="ECO:0000256" key="4">
    <source>
        <dbReference type="ARBA" id="ARBA00022679"/>
    </source>
</evidence>
<dbReference type="EMBL" id="SRLS01000005">
    <property type="protein sequence ID" value="TGE18189.1"/>
    <property type="molecule type" value="Genomic_DNA"/>
</dbReference>
<keyword evidence="3 13" id="KW-0328">Glycosyltransferase</keyword>
<keyword evidence="5" id="KW-0125">Carotenoid biosynthesis</keyword>
<keyword evidence="11" id="KW-1133">Transmembrane helix</keyword>
<dbReference type="Proteomes" id="UP000254047">
    <property type="component" value="Unassembled WGS sequence"/>
</dbReference>
<keyword evidence="16" id="KW-1185">Reference proteome</keyword>
<comment type="subcellular location">
    <subcellularLocation>
        <location evidence="1">Cell membrane</location>
    </subcellularLocation>
</comment>
<evidence type="ECO:0000256" key="7">
    <source>
        <dbReference type="ARBA" id="ARBA00037281"/>
    </source>
</evidence>
<proteinExistence type="inferred from homology"/>
<dbReference type="GO" id="GO:0016757">
    <property type="term" value="F:glycosyltransferase activity"/>
    <property type="evidence" value="ECO:0007669"/>
    <property type="project" value="UniProtKB-KW"/>
</dbReference>
<evidence type="ECO:0000256" key="11">
    <source>
        <dbReference type="SAM" id="Phobius"/>
    </source>
</evidence>
<dbReference type="EMBL" id="UHDO01000001">
    <property type="protein sequence ID" value="SUM42936.1"/>
    <property type="molecule type" value="Genomic_DNA"/>
</dbReference>
<sequence>MKVLEPLLHGLIGTSVLSGYLMYNRRYLLHFQKENTASASQSISIIIPARDEAKRLPHLLKSLKRQTIQAEVIVMDDGSQDDTVQVAKEWGAKVYAVTEDEKNKRWYGKSFACYQGVNYATSDIVMFIDADVVLLNDHALTAILQSYENQQYRGLLSIQPYHIVKKPYEQLSALFNLMTVVGMNQFSSVAKKEPQSLAFGPVTVMNHADYALTQGHYNARKHIIEGFALGEAFNQQRLPVTCYEGQNYVGFRMYEEGPRSLIEGWTKHLAVGASQTQGRIMALIIMWMIGNILMPFALILSFLSKSISFKRISLSYGLATLQFIQLHKRIGSFSTLSLMLSPILFLVFIFIFMNSYRHIHFTKTVQWKGRTFNINH</sequence>
<evidence type="ECO:0000259" key="12">
    <source>
        <dbReference type="Pfam" id="PF00535"/>
    </source>
</evidence>
<organism evidence="13 15">
    <name type="scientific">Staphylococcus petrasii</name>
    <dbReference type="NCBI Taxonomy" id="1276936"/>
    <lineage>
        <taxon>Bacteria</taxon>
        <taxon>Bacillati</taxon>
        <taxon>Bacillota</taxon>
        <taxon>Bacilli</taxon>
        <taxon>Bacillales</taxon>
        <taxon>Staphylococcaceae</taxon>
        <taxon>Staphylococcus</taxon>
    </lineage>
</organism>
<evidence type="ECO:0000256" key="2">
    <source>
        <dbReference type="ARBA" id="ARBA00022475"/>
    </source>
</evidence>
<dbReference type="SUPFAM" id="SSF53448">
    <property type="entry name" value="Nucleotide-diphospho-sugar transferases"/>
    <property type="match status" value="1"/>
</dbReference>
<comment type="similarity">
    <text evidence="9">Belongs to the glycosyltransferase 2 family. CrtQ subfamily.</text>
</comment>
<evidence type="ECO:0000256" key="5">
    <source>
        <dbReference type="ARBA" id="ARBA00022746"/>
    </source>
</evidence>
<evidence type="ECO:0000313" key="13">
    <source>
        <dbReference type="EMBL" id="SUM42936.1"/>
    </source>
</evidence>